<evidence type="ECO:0000313" key="2">
    <source>
        <dbReference type="Proteomes" id="UP000008549"/>
    </source>
</evidence>
<dbReference type="Proteomes" id="UP000008549">
    <property type="component" value="Unassembled WGS sequence"/>
</dbReference>
<dbReference type="GeneID" id="8571654"/>
<dbReference type="AlphaFoldDB" id="A8WNM8"/>
<accession>A8WNM8</accession>
<dbReference type="HOGENOM" id="CLU_2075238_0_0_1"/>
<dbReference type="RefSeq" id="XP_002630140.1">
    <property type="nucleotide sequence ID" value="XM_002630094.1"/>
</dbReference>
<gene>
    <name evidence="1 3" type="ORF">CBG00542</name>
    <name evidence="1" type="ORF">CBG_00542</name>
</gene>
<keyword evidence="2" id="KW-1185">Reference proteome</keyword>
<evidence type="ECO:0000313" key="3">
    <source>
        <dbReference type="WormBase" id="CBG00542"/>
    </source>
</evidence>
<evidence type="ECO:0000313" key="1">
    <source>
        <dbReference type="EMBL" id="CAP22083.1"/>
    </source>
</evidence>
<dbReference type="InParanoid" id="A8WNM8"/>
<reference evidence="1 2" key="1">
    <citation type="journal article" date="2003" name="PLoS Biol.">
        <title>The genome sequence of Caenorhabditis briggsae: a platform for comparative genomics.</title>
        <authorList>
            <person name="Stein L.D."/>
            <person name="Bao Z."/>
            <person name="Blasiar D."/>
            <person name="Blumenthal T."/>
            <person name="Brent M.R."/>
            <person name="Chen N."/>
            <person name="Chinwalla A."/>
            <person name="Clarke L."/>
            <person name="Clee C."/>
            <person name="Coghlan A."/>
            <person name="Coulson A."/>
            <person name="D'Eustachio P."/>
            <person name="Fitch D.H."/>
            <person name="Fulton L.A."/>
            <person name="Fulton R.E."/>
            <person name="Griffiths-Jones S."/>
            <person name="Harris T.W."/>
            <person name="Hillier L.W."/>
            <person name="Kamath R."/>
            <person name="Kuwabara P.E."/>
            <person name="Mardis E.R."/>
            <person name="Marra M.A."/>
            <person name="Miner T.L."/>
            <person name="Minx P."/>
            <person name="Mullikin J.C."/>
            <person name="Plumb R.W."/>
            <person name="Rogers J."/>
            <person name="Schein J.E."/>
            <person name="Sohrmann M."/>
            <person name="Spieth J."/>
            <person name="Stajich J.E."/>
            <person name="Wei C."/>
            <person name="Willey D."/>
            <person name="Wilson R.K."/>
            <person name="Durbin R."/>
            <person name="Waterston R.H."/>
        </authorList>
    </citation>
    <scope>NUCLEOTIDE SEQUENCE [LARGE SCALE GENOMIC DNA]</scope>
    <source>
        <strain evidence="1 2">AF16</strain>
    </source>
</reference>
<dbReference type="CTD" id="8571654"/>
<dbReference type="KEGG" id="cbr:CBG_00542"/>
<proteinExistence type="predicted"/>
<reference evidence="1 2" key="2">
    <citation type="journal article" date="2011" name="PLoS Genet.">
        <title>Caenorhabditis briggsae recombinant inbred line genotypes reveal inter-strain incompatibility and the evolution of recombination.</title>
        <authorList>
            <person name="Ross J.A."/>
            <person name="Koboldt D.C."/>
            <person name="Staisch J.E."/>
            <person name="Chamberlin H.M."/>
            <person name="Gupta B.P."/>
            <person name="Miller R.D."/>
            <person name="Baird S.E."/>
            <person name="Haag E.S."/>
        </authorList>
    </citation>
    <scope>NUCLEOTIDE SEQUENCE [LARGE SCALE GENOMIC DNA]</scope>
    <source>
        <strain evidence="1 2">AF16</strain>
    </source>
</reference>
<organism evidence="1 2">
    <name type="scientific">Caenorhabditis briggsae</name>
    <dbReference type="NCBI Taxonomy" id="6238"/>
    <lineage>
        <taxon>Eukaryota</taxon>
        <taxon>Metazoa</taxon>
        <taxon>Ecdysozoa</taxon>
        <taxon>Nematoda</taxon>
        <taxon>Chromadorea</taxon>
        <taxon>Rhabditida</taxon>
        <taxon>Rhabditina</taxon>
        <taxon>Rhabditomorpha</taxon>
        <taxon>Rhabditoidea</taxon>
        <taxon>Rhabditidae</taxon>
        <taxon>Peloderinae</taxon>
        <taxon>Caenorhabditis</taxon>
    </lineage>
</organism>
<sequence>MTKNSSIWNADLSGGSNGDHNVSMEFNNAPSAALSTFSQILKIGTSTMDSTDFPGDVDGLRQEISVNLIDFCDLFFSSFFFDARDFLRFSWFLVVLDLPRPDDLAAGGSRSVVGLRAS</sequence>
<dbReference type="EMBL" id="HE600970">
    <property type="protein sequence ID" value="CAP22083.1"/>
    <property type="molecule type" value="Genomic_DNA"/>
</dbReference>
<dbReference type="WormBase" id="CBG00542">
    <property type="protein sequence ID" value="CBP49521"/>
    <property type="gene ID" value="WBGene00023918"/>
</dbReference>
<name>A8WNM8_CAEBR</name>
<protein>
    <submittedName>
        <fullName evidence="1">Protein CBG00542</fullName>
    </submittedName>
</protein>